<dbReference type="InterPro" id="IPR004839">
    <property type="entry name" value="Aminotransferase_I/II_large"/>
</dbReference>
<evidence type="ECO:0000256" key="1">
    <source>
        <dbReference type="ARBA" id="ARBA00001933"/>
    </source>
</evidence>
<dbReference type="CDD" id="cd00609">
    <property type="entry name" value="AAT_like"/>
    <property type="match status" value="1"/>
</dbReference>
<dbReference type="Gene3D" id="3.40.640.10">
    <property type="entry name" value="Type I PLP-dependent aspartate aminotransferase-like (Major domain)"/>
    <property type="match status" value="1"/>
</dbReference>
<keyword evidence="3" id="KW-0808">Transferase</keyword>
<dbReference type="InterPro" id="IPR051326">
    <property type="entry name" value="Kynurenine-oxoglutarate_AT"/>
</dbReference>
<accession>A0ABV6A1M3</accession>
<evidence type="ECO:0000256" key="3">
    <source>
        <dbReference type="ARBA" id="ARBA00022679"/>
    </source>
</evidence>
<comment type="caution">
    <text evidence="6">The sequence shown here is derived from an EMBL/GenBank/DDBJ whole genome shotgun (WGS) entry which is preliminary data.</text>
</comment>
<dbReference type="Gene3D" id="3.90.1150.10">
    <property type="entry name" value="Aspartate Aminotransferase, domain 1"/>
    <property type="match status" value="1"/>
</dbReference>
<evidence type="ECO:0000259" key="5">
    <source>
        <dbReference type="Pfam" id="PF00155"/>
    </source>
</evidence>
<dbReference type="InterPro" id="IPR031020">
    <property type="entry name" value="Endura_MppP"/>
</dbReference>
<dbReference type="PANTHER" id="PTHR43807:SF20">
    <property type="entry name" value="FI04487P"/>
    <property type="match status" value="1"/>
</dbReference>
<organism evidence="6 7">
    <name type="scientific">Allokutzneria oryzae</name>
    <dbReference type="NCBI Taxonomy" id="1378989"/>
    <lineage>
        <taxon>Bacteria</taxon>
        <taxon>Bacillati</taxon>
        <taxon>Actinomycetota</taxon>
        <taxon>Actinomycetes</taxon>
        <taxon>Pseudonocardiales</taxon>
        <taxon>Pseudonocardiaceae</taxon>
        <taxon>Allokutzneria</taxon>
    </lineage>
</organism>
<evidence type="ECO:0000313" key="7">
    <source>
        <dbReference type="Proteomes" id="UP001589693"/>
    </source>
</evidence>
<dbReference type="Proteomes" id="UP001589693">
    <property type="component" value="Unassembled WGS sequence"/>
</dbReference>
<comment type="cofactor">
    <cofactor evidence="1">
        <name>pyridoxal 5'-phosphate</name>
        <dbReference type="ChEBI" id="CHEBI:597326"/>
    </cofactor>
</comment>
<sequence>MSAVHIAQTKPVASKDVEANLTQLEYLALNSSMNLADGHARQFLTPGQAVIIDDLANIFRESETTPVEELEIRAHQAFFGVLGQHSYPGADGRVLACYSSSVAMEILSRSLVTKIDRMALVHPTFDNIPDILRGVGITLTPLEEDVLHGGDLDARLLDSVGAVFVTTPNNPTGRVVPEERLRRLAEQCREHDVVLCLDTSFRGFDISAQYDHYAVLEGSGCRWAVVEDTGKLWPTLDLKIGWLVTSANLGLPVGKIYSDILLGVSPMILTLVRRFAEDAADGGLADLQKFIQHNRTVLRTALDGVPGIHFPDLHSRGSVERIHTGTRSSMEVWSALRDRGVYALPCHKFHWADPAGGDSTLRIALARSTESLTECARIIREVLLEL</sequence>
<dbReference type="RefSeq" id="WP_377856463.1">
    <property type="nucleotide sequence ID" value="NZ_JBHLZU010000019.1"/>
</dbReference>
<dbReference type="InterPro" id="IPR015421">
    <property type="entry name" value="PyrdxlP-dep_Trfase_major"/>
</dbReference>
<keyword evidence="7" id="KW-1185">Reference proteome</keyword>
<dbReference type="PANTHER" id="PTHR43807">
    <property type="entry name" value="FI04487P"/>
    <property type="match status" value="1"/>
</dbReference>
<gene>
    <name evidence="6" type="primary">mppP</name>
    <name evidence="6" type="ORF">ACFFQA_24180</name>
</gene>
<feature type="domain" description="Aminotransferase class I/classII large" evidence="5">
    <location>
        <begin position="97"/>
        <end position="376"/>
    </location>
</feature>
<proteinExistence type="predicted"/>
<evidence type="ECO:0000256" key="2">
    <source>
        <dbReference type="ARBA" id="ARBA00022576"/>
    </source>
</evidence>
<dbReference type="InterPro" id="IPR015422">
    <property type="entry name" value="PyrdxlP-dep_Trfase_small"/>
</dbReference>
<dbReference type="EMBL" id="JBHLZU010000019">
    <property type="protein sequence ID" value="MFB9907044.1"/>
    <property type="molecule type" value="Genomic_DNA"/>
</dbReference>
<reference evidence="6 7" key="1">
    <citation type="submission" date="2024-09" db="EMBL/GenBank/DDBJ databases">
        <authorList>
            <person name="Sun Q."/>
            <person name="Mori K."/>
        </authorList>
    </citation>
    <scope>NUCLEOTIDE SEQUENCE [LARGE SCALE GENOMIC DNA]</scope>
    <source>
        <strain evidence="6 7">TBRC 7907</strain>
    </source>
</reference>
<keyword evidence="2" id="KW-0032">Aminotransferase</keyword>
<protein>
    <submittedName>
        <fullName evidence="6">Enduracididine biosynthesis enzyme MppP</fullName>
    </submittedName>
</protein>
<name>A0ABV6A1M3_9PSEU</name>
<dbReference type="InterPro" id="IPR015424">
    <property type="entry name" value="PyrdxlP-dep_Trfase"/>
</dbReference>
<dbReference type="SUPFAM" id="SSF53383">
    <property type="entry name" value="PLP-dependent transferases"/>
    <property type="match status" value="1"/>
</dbReference>
<evidence type="ECO:0000313" key="6">
    <source>
        <dbReference type="EMBL" id="MFB9907044.1"/>
    </source>
</evidence>
<evidence type="ECO:0000256" key="4">
    <source>
        <dbReference type="ARBA" id="ARBA00022898"/>
    </source>
</evidence>
<dbReference type="Pfam" id="PF00155">
    <property type="entry name" value="Aminotran_1_2"/>
    <property type="match status" value="1"/>
</dbReference>
<keyword evidence="4" id="KW-0663">Pyridoxal phosphate</keyword>
<dbReference type="NCBIfam" id="TIGR04462">
    <property type="entry name" value="endura_MppP"/>
    <property type="match status" value="1"/>
</dbReference>